<evidence type="ECO:0000256" key="9">
    <source>
        <dbReference type="ARBA" id="ARBA00023242"/>
    </source>
</evidence>
<sequence>MSSKPHGLIPQTLKEQPAHFQDRNKILQKVYDQLKNCRLKANNARLVRMSIQLEATVAKGSKSAQGYRFNMSVLLRDIIKHKGDFRKIKVLGQPLLAPKKGTAPDASTYTTSKPEVLAKLVGILVDPALLKKHGYILTRELDPTLPDHTIYTHCARCNTKFRKDEILKDTVCMYHPQKKIYNRETKTHVYSCCGESTASTSFLRLGCEKAKHHVFKSESYNDLHEISEFLNTNVIDGEVNVLALDCEMAYTSKGFEMVRLTIVDFFTSKTLFDEIIDPFGEILDLNTQFSGIHEEDMKKAITYQDVMDRILTPSFINKNSILMGHGLENDLNVMRIIHDRIIDTAILYSTGRYKSSLKNLTFETLSEKIQTGEHDSSQDAIATMNVIKKKIGVSVHQTEW</sequence>
<dbReference type="SMART" id="SM00479">
    <property type="entry name" value="EXOIII"/>
    <property type="match status" value="1"/>
</dbReference>
<accession>A0AAV5RX52</accession>
<dbReference type="Pfam" id="PF00929">
    <property type="entry name" value="RNase_T"/>
    <property type="match status" value="1"/>
</dbReference>
<evidence type="ECO:0000256" key="6">
    <source>
        <dbReference type="ARBA" id="ARBA00022722"/>
    </source>
</evidence>
<dbReference type="AlphaFoldDB" id="A0AAV5RX52"/>
<keyword evidence="4" id="KW-0963">Cytoplasm</keyword>
<protein>
    <recommendedName>
        <fullName evidence="11">RNA exonuclease 3</fullName>
    </recommendedName>
</protein>
<dbReference type="Proteomes" id="UP001377567">
    <property type="component" value="Unassembled WGS sequence"/>
</dbReference>
<dbReference type="GO" id="GO:0004527">
    <property type="term" value="F:exonuclease activity"/>
    <property type="evidence" value="ECO:0007669"/>
    <property type="project" value="UniProtKB-KW"/>
</dbReference>
<comment type="subcellular location">
    <subcellularLocation>
        <location evidence="2">Cytoplasm</location>
    </subcellularLocation>
    <subcellularLocation>
        <location evidence="1">Nucleus</location>
    </subcellularLocation>
</comment>
<evidence type="ECO:0000256" key="7">
    <source>
        <dbReference type="ARBA" id="ARBA00022801"/>
    </source>
</evidence>
<evidence type="ECO:0000256" key="1">
    <source>
        <dbReference type="ARBA" id="ARBA00004123"/>
    </source>
</evidence>
<keyword evidence="8 13" id="KW-0269">Exonuclease</keyword>
<dbReference type="GO" id="GO:0003676">
    <property type="term" value="F:nucleic acid binding"/>
    <property type="evidence" value="ECO:0007669"/>
    <property type="project" value="InterPro"/>
</dbReference>
<dbReference type="GO" id="GO:0005737">
    <property type="term" value="C:cytoplasm"/>
    <property type="evidence" value="ECO:0007669"/>
    <property type="project" value="UniProtKB-SubCell"/>
</dbReference>
<dbReference type="GO" id="GO:0006364">
    <property type="term" value="P:rRNA processing"/>
    <property type="evidence" value="ECO:0007669"/>
    <property type="project" value="UniProtKB-KW"/>
</dbReference>
<keyword evidence="7" id="KW-0378">Hydrolase</keyword>
<dbReference type="PANTHER" id="PTHR12801:SF118">
    <property type="entry name" value="RNA EXONUCLEASE 3"/>
    <property type="match status" value="1"/>
</dbReference>
<comment type="caution">
    <text evidence="13">The sequence shown here is derived from an EMBL/GenBank/DDBJ whole genome shotgun (WGS) entry which is preliminary data.</text>
</comment>
<feature type="domain" description="Exonuclease" evidence="12">
    <location>
        <begin position="240"/>
        <end position="396"/>
    </location>
</feature>
<dbReference type="PANTHER" id="PTHR12801">
    <property type="entry name" value="RNA EXONUCLEASE REXO1 / RECO3 FAMILY MEMBER-RELATED"/>
    <property type="match status" value="1"/>
</dbReference>
<evidence type="ECO:0000256" key="2">
    <source>
        <dbReference type="ARBA" id="ARBA00004496"/>
    </source>
</evidence>
<dbReference type="InterPro" id="IPR012337">
    <property type="entry name" value="RNaseH-like_sf"/>
</dbReference>
<dbReference type="EMBL" id="BTGD01000006">
    <property type="protein sequence ID" value="GMM55996.1"/>
    <property type="molecule type" value="Genomic_DNA"/>
</dbReference>
<comment type="function">
    <text evidence="10">3' to 5' exoribonuclease required for proper 3' end maturation of MRP RNA and of the U5L snRNA.</text>
</comment>
<keyword evidence="6" id="KW-0540">Nuclease</keyword>
<dbReference type="FunFam" id="3.30.420.10:FF:000031">
    <property type="entry name" value="RNA exonuclease 1"/>
    <property type="match status" value="1"/>
</dbReference>
<evidence type="ECO:0000256" key="4">
    <source>
        <dbReference type="ARBA" id="ARBA00022490"/>
    </source>
</evidence>
<dbReference type="GO" id="GO:0010629">
    <property type="term" value="P:negative regulation of gene expression"/>
    <property type="evidence" value="ECO:0007669"/>
    <property type="project" value="UniProtKB-ARBA"/>
</dbReference>
<organism evidence="13 14">
    <name type="scientific">Maudiozyma humilis</name>
    <name type="common">Sour dough yeast</name>
    <name type="synonym">Kazachstania humilis</name>
    <dbReference type="NCBI Taxonomy" id="51915"/>
    <lineage>
        <taxon>Eukaryota</taxon>
        <taxon>Fungi</taxon>
        <taxon>Dikarya</taxon>
        <taxon>Ascomycota</taxon>
        <taxon>Saccharomycotina</taxon>
        <taxon>Saccharomycetes</taxon>
        <taxon>Saccharomycetales</taxon>
        <taxon>Saccharomycetaceae</taxon>
        <taxon>Maudiozyma</taxon>
    </lineage>
</organism>
<evidence type="ECO:0000256" key="8">
    <source>
        <dbReference type="ARBA" id="ARBA00022839"/>
    </source>
</evidence>
<evidence type="ECO:0000313" key="13">
    <source>
        <dbReference type="EMBL" id="GMM55996.1"/>
    </source>
</evidence>
<dbReference type="InterPro" id="IPR013520">
    <property type="entry name" value="Ribonucl_H"/>
</dbReference>
<evidence type="ECO:0000256" key="3">
    <source>
        <dbReference type="ARBA" id="ARBA00006357"/>
    </source>
</evidence>
<dbReference type="CDD" id="cd06145">
    <property type="entry name" value="REX1_like"/>
    <property type="match status" value="1"/>
</dbReference>
<dbReference type="SUPFAM" id="SSF53098">
    <property type="entry name" value="Ribonuclease H-like"/>
    <property type="match status" value="1"/>
</dbReference>
<name>A0AAV5RX52_MAUHU</name>
<keyword evidence="14" id="KW-1185">Reference proteome</keyword>
<comment type="similarity">
    <text evidence="3">Belongs to the REXO1/REXO3 family.</text>
</comment>
<evidence type="ECO:0000313" key="14">
    <source>
        <dbReference type="Proteomes" id="UP001377567"/>
    </source>
</evidence>
<dbReference type="Gene3D" id="3.30.420.10">
    <property type="entry name" value="Ribonuclease H-like superfamily/Ribonuclease H"/>
    <property type="match status" value="1"/>
</dbReference>
<reference evidence="13 14" key="1">
    <citation type="journal article" date="2023" name="Elife">
        <title>Identification of key yeast species and microbe-microbe interactions impacting larval growth of Drosophila in the wild.</title>
        <authorList>
            <person name="Mure A."/>
            <person name="Sugiura Y."/>
            <person name="Maeda R."/>
            <person name="Honda K."/>
            <person name="Sakurai N."/>
            <person name="Takahashi Y."/>
            <person name="Watada M."/>
            <person name="Katoh T."/>
            <person name="Gotoh A."/>
            <person name="Gotoh Y."/>
            <person name="Taniguchi I."/>
            <person name="Nakamura K."/>
            <person name="Hayashi T."/>
            <person name="Katayama T."/>
            <person name="Uemura T."/>
            <person name="Hattori Y."/>
        </authorList>
    </citation>
    <scope>NUCLEOTIDE SEQUENCE [LARGE SCALE GENOMIC DNA]</scope>
    <source>
        <strain evidence="13 14">KH-74</strain>
    </source>
</reference>
<keyword evidence="9" id="KW-0539">Nucleus</keyword>
<proteinExistence type="inferred from homology"/>
<keyword evidence="5" id="KW-0698">rRNA processing</keyword>
<evidence type="ECO:0000256" key="5">
    <source>
        <dbReference type="ARBA" id="ARBA00022552"/>
    </source>
</evidence>
<evidence type="ECO:0000259" key="12">
    <source>
        <dbReference type="SMART" id="SM00479"/>
    </source>
</evidence>
<dbReference type="InterPro" id="IPR047021">
    <property type="entry name" value="REXO1/3/4-like"/>
</dbReference>
<evidence type="ECO:0000256" key="10">
    <source>
        <dbReference type="ARBA" id="ARBA00037201"/>
    </source>
</evidence>
<dbReference type="InterPro" id="IPR036397">
    <property type="entry name" value="RNaseH_sf"/>
</dbReference>
<gene>
    <name evidence="13" type="ORF">DAKH74_026120</name>
</gene>
<dbReference type="GO" id="GO:0005634">
    <property type="term" value="C:nucleus"/>
    <property type="evidence" value="ECO:0007669"/>
    <property type="project" value="UniProtKB-SubCell"/>
</dbReference>
<evidence type="ECO:0000256" key="11">
    <source>
        <dbReference type="ARBA" id="ARBA00039985"/>
    </source>
</evidence>
<dbReference type="InterPro" id="IPR034922">
    <property type="entry name" value="REX1-like_exo"/>
</dbReference>